<accession>A0AA39KLC3</accession>
<protein>
    <submittedName>
        <fullName evidence="1">Uncharacterized protein</fullName>
    </submittedName>
</protein>
<sequence>MANVGNFHQIANNLLEIIGDECEDSDEFDMIEDSDDDLEWEYCSAHLNLSFRKRHPLRLQNFFEEVIPSSTDKEFKSHFRKIPGCKMIPPDKQLFIAIWKMATPDSYRYNNKILVKFRITFFIIS</sequence>
<reference evidence="1" key="2">
    <citation type="submission" date="2023-03" db="EMBL/GenBank/DDBJ databases">
        <authorList>
            <person name="Inwood S.N."/>
            <person name="Skelly J.G."/>
            <person name="Guhlin J."/>
            <person name="Harrop T.W.R."/>
            <person name="Goldson S.G."/>
            <person name="Dearden P.K."/>
        </authorList>
    </citation>
    <scope>NUCLEOTIDE SEQUENCE</scope>
    <source>
        <strain evidence="1">Irish</strain>
        <tissue evidence="1">Whole body</tissue>
    </source>
</reference>
<reference evidence="1" key="1">
    <citation type="journal article" date="2023" name="bioRxiv">
        <title>Scaffold-level genome assemblies of two parasitoid biocontrol wasps reveal the parthenogenesis mechanism and an associated novel virus.</title>
        <authorList>
            <person name="Inwood S."/>
            <person name="Skelly J."/>
            <person name="Guhlin J."/>
            <person name="Harrop T."/>
            <person name="Goldson S."/>
            <person name="Dearden P."/>
        </authorList>
    </citation>
    <scope>NUCLEOTIDE SEQUENCE</scope>
    <source>
        <strain evidence="1">Irish</strain>
        <tissue evidence="1">Whole body</tissue>
    </source>
</reference>
<dbReference type="EMBL" id="JAQQBS010001422">
    <property type="protein sequence ID" value="KAK0165581.1"/>
    <property type="molecule type" value="Genomic_DNA"/>
</dbReference>
<gene>
    <name evidence="1" type="ORF">PV328_004085</name>
</gene>
<dbReference type="Proteomes" id="UP001168990">
    <property type="component" value="Unassembled WGS sequence"/>
</dbReference>
<name>A0AA39KLC3_9HYME</name>
<dbReference type="AlphaFoldDB" id="A0AA39KLC3"/>
<evidence type="ECO:0000313" key="2">
    <source>
        <dbReference type="Proteomes" id="UP001168990"/>
    </source>
</evidence>
<proteinExistence type="predicted"/>
<evidence type="ECO:0000313" key="1">
    <source>
        <dbReference type="EMBL" id="KAK0165581.1"/>
    </source>
</evidence>
<comment type="caution">
    <text evidence="1">The sequence shown here is derived from an EMBL/GenBank/DDBJ whole genome shotgun (WGS) entry which is preliminary data.</text>
</comment>
<keyword evidence="2" id="KW-1185">Reference proteome</keyword>
<organism evidence="1 2">
    <name type="scientific">Microctonus aethiopoides</name>
    <dbReference type="NCBI Taxonomy" id="144406"/>
    <lineage>
        <taxon>Eukaryota</taxon>
        <taxon>Metazoa</taxon>
        <taxon>Ecdysozoa</taxon>
        <taxon>Arthropoda</taxon>
        <taxon>Hexapoda</taxon>
        <taxon>Insecta</taxon>
        <taxon>Pterygota</taxon>
        <taxon>Neoptera</taxon>
        <taxon>Endopterygota</taxon>
        <taxon>Hymenoptera</taxon>
        <taxon>Apocrita</taxon>
        <taxon>Ichneumonoidea</taxon>
        <taxon>Braconidae</taxon>
        <taxon>Euphorinae</taxon>
        <taxon>Microctonus</taxon>
    </lineage>
</organism>